<evidence type="ECO:0000256" key="2">
    <source>
        <dbReference type="ARBA" id="ARBA00022670"/>
    </source>
</evidence>
<keyword evidence="2 5" id="KW-0645">Protease</keyword>
<dbReference type="Pfam" id="PF04586">
    <property type="entry name" value="Peptidase_S78"/>
    <property type="match status" value="1"/>
</dbReference>
<keyword evidence="3" id="KW-0378">Hydrolase</keyword>
<reference evidence="5" key="2">
    <citation type="submission" date="2020-02" db="EMBL/GenBank/DDBJ databases">
        <authorList>
            <consortium name="NCBI Pathogen Detection Project"/>
        </authorList>
    </citation>
    <scope>NUCLEOTIDE SEQUENCE</scope>
    <source>
        <strain evidence="5">MA.RK_08:MF0016603R</strain>
    </source>
</reference>
<evidence type="ECO:0000256" key="1">
    <source>
        <dbReference type="ARBA" id="ARBA00022612"/>
    </source>
</evidence>
<dbReference type="GO" id="GO:0006508">
    <property type="term" value="P:proteolysis"/>
    <property type="evidence" value="ECO:0007669"/>
    <property type="project" value="UniProtKB-KW"/>
</dbReference>
<proteinExistence type="predicted"/>
<name>A0A760ZPU2_SALER</name>
<feature type="domain" description="Prohead serine protease" evidence="4">
    <location>
        <begin position="5"/>
        <end position="166"/>
    </location>
</feature>
<evidence type="ECO:0000313" key="5">
    <source>
        <dbReference type="EMBL" id="HAG2746877.1"/>
    </source>
</evidence>
<dbReference type="GO" id="GO:0008233">
    <property type="term" value="F:peptidase activity"/>
    <property type="evidence" value="ECO:0007669"/>
    <property type="project" value="UniProtKB-KW"/>
</dbReference>
<gene>
    <name evidence="5" type="ORF">G8Y41_001647</name>
</gene>
<sequence length="184" mass="20636">MKNTDFEIRTAELTASNEKLVGYVVRWNSRSELIWGEFYEMFAPYAFKDSLASGRDVRALYEHDYKGLLGRTTSGTLLLSEDDTGLRFELDPPDTQTGRDLLALVKRGDLSGMSFGFRATKEIWDFNQNPCTRAVTAAELLEITVTATPAYSESDVAIALRSLERARHPAQTNNARFWADLAGL</sequence>
<dbReference type="InterPro" id="IPR006433">
    <property type="entry name" value="Prohead_protease"/>
</dbReference>
<protein>
    <submittedName>
        <fullName evidence="5">HK97 family phage prohead protease</fullName>
    </submittedName>
</protein>
<dbReference type="AlphaFoldDB" id="A0A760ZPU2"/>
<organism evidence="5">
    <name type="scientific">Salmonella enterica</name>
    <name type="common">Salmonella choleraesuis</name>
    <dbReference type="NCBI Taxonomy" id="28901"/>
    <lineage>
        <taxon>Bacteria</taxon>
        <taxon>Pseudomonadati</taxon>
        <taxon>Pseudomonadota</taxon>
        <taxon>Gammaproteobacteria</taxon>
        <taxon>Enterobacterales</taxon>
        <taxon>Enterobacteriaceae</taxon>
        <taxon>Salmonella</taxon>
    </lineage>
</organism>
<dbReference type="InterPro" id="IPR054613">
    <property type="entry name" value="Peptidase_S78_dom"/>
</dbReference>
<reference evidence="5" key="1">
    <citation type="journal article" date="2018" name="Genome Biol.">
        <title>SKESA: strategic k-mer extension for scrupulous assemblies.</title>
        <authorList>
            <person name="Souvorov A."/>
            <person name="Agarwala R."/>
            <person name="Lipman D.J."/>
        </authorList>
    </citation>
    <scope>NUCLEOTIDE SEQUENCE</scope>
    <source>
        <strain evidence="5">MA.RK_08:MF0016603R</strain>
    </source>
</reference>
<dbReference type="EMBL" id="DAAXVN010000004">
    <property type="protein sequence ID" value="HAG2746877.1"/>
    <property type="molecule type" value="Genomic_DNA"/>
</dbReference>
<keyword evidence="1" id="KW-1188">Viral release from host cell</keyword>
<accession>A0A760ZPU2</accession>
<evidence type="ECO:0000256" key="3">
    <source>
        <dbReference type="ARBA" id="ARBA00022801"/>
    </source>
</evidence>
<comment type="caution">
    <text evidence="5">The sequence shown here is derived from an EMBL/GenBank/DDBJ whole genome shotgun (WGS) entry which is preliminary data.</text>
</comment>
<evidence type="ECO:0000259" key="4">
    <source>
        <dbReference type="Pfam" id="PF04586"/>
    </source>
</evidence>
<dbReference type="NCBIfam" id="TIGR01543">
    <property type="entry name" value="proheadase_HK97"/>
    <property type="match status" value="1"/>
</dbReference>